<evidence type="ECO:0008006" key="3">
    <source>
        <dbReference type="Google" id="ProtNLM"/>
    </source>
</evidence>
<organism evidence="1 2">
    <name type="scientific">Parabacteroides segnis</name>
    <dbReference type="NCBI Taxonomy" id="2763058"/>
    <lineage>
        <taxon>Bacteria</taxon>
        <taxon>Pseudomonadati</taxon>
        <taxon>Bacteroidota</taxon>
        <taxon>Bacteroidia</taxon>
        <taxon>Bacteroidales</taxon>
        <taxon>Tannerellaceae</taxon>
        <taxon>Parabacteroides</taxon>
    </lineage>
</organism>
<dbReference type="Proteomes" id="UP000644010">
    <property type="component" value="Unassembled WGS sequence"/>
</dbReference>
<protein>
    <recommendedName>
        <fullName evidence="3">DUF1738 domain-containing protein</fullName>
    </recommendedName>
</protein>
<dbReference type="RefSeq" id="WP_186960180.1">
    <property type="nucleotide sequence ID" value="NZ_JACOOI010000016.1"/>
</dbReference>
<proteinExistence type="predicted"/>
<evidence type="ECO:0000313" key="1">
    <source>
        <dbReference type="EMBL" id="MBC5644279.1"/>
    </source>
</evidence>
<keyword evidence="2" id="KW-1185">Reference proteome</keyword>
<sequence>MKAIAVKNTFNAKESLKNQGFVYDPSTKTWSKDFASQAEFDEFYSNFTSVTYSGRRQSKFNSAVVFEFVENEPEVSEPVKVDSNTSNPETTVIPSEEEVVRMIKAGEIKDFHFSLGRYKTVLDGYVMYMEEGGNTIDIREAGKISAEHEKNLAMIINQTAKAYITRLHNNQQYYFKQS</sequence>
<reference evidence="1 2" key="1">
    <citation type="submission" date="2020-08" db="EMBL/GenBank/DDBJ databases">
        <title>Genome public.</title>
        <authorList>
            <person name="Liu C."/>
            <person name="Sun Q."/>
        </authorList>
    </citation>
    <scope>NUCLEOTIDE SEQUENCE [LARGE SCALE GENOMIC DNA]</scope>
    <source>
        <strain evidence="1 2">BX2</strain>
    </source>
</reference>
<accession>A0ABR7E3F3</accession>
<dbReference type="EMBL" id="JACOOI010000016">
    <property type="protein sequence ID" value="MBC5644279.1"/>
    <property type="molecule type" value="Genomic_DNA"/>
</dbReference>
<comment type="caution">
    <text evidence="1">The sequence shown here is derived from an EMBL/GenBank/DDBJ whole genome shotgun (WGS) entry which is preliminary data.</text>
</comment>
<gene>
    <name evidence="1" type="ORF">H8S77_15465</name>
</gene>
<evidence type="ECO:0000313" key="2">
    <source>
        <dbReference type="Proteomes" id="UP000644010"/>
    </source>
</evidence>
<name>A0ABR7E3F3_9BACT</name>